<dbReference type="Gramene" id="AUR62015364-RA">
    <property type="protein sequence ID" value="AUR62015364-RA:cds"/>
    <property type="gene ID" value="AUR62015364"/>
</dbReference>
<name>A0A803LM53_CHEQI</name>
<reference evidence="3" key="1">
    <citation type="journal article" date="2017" name="Nature">
        <title>The genome of Chenopodium quinoa.</title>
        <authorList>
            <person name="Jarvis D.E."/>
            <person name="Ho Y.S."/>
            <person name="Lightfoot D.J."/>
            <person name="Schmoeckel S.M."/>
            <person name="Li B."/>
            <person name="Borm T.J.A."/>
            <person name="Ohyanagi H."/>
            <person name="Mineta K."/>
            <person name="Michell C.T."/>
            <person name="Saber N."/>
            <person name="Kharbatia N.M."/>
            <person name="Rupper R.R."/>
            <person name="Sharp A.R."/>
            <person name="Dally N."/>
            <person name="Boughton B.A."/>
            <person name="Woo Y.H."/>
            <person name="Gao G."/>
            <person name="Schijlen E.G.W.M."/>
            <person name="Guo X."/>
            <person name="Momin A.A."/>
            <person name="Negrao S."/>
            <person name="Al-Babili S."/>
            <person name="Gehring C."/>
            <person name="Roessner U."/>
            <person name="Jung C."/>
            <person name="Murphy K."/>
            <person name="Arold S.T."/>
            <person name="Gojobori T."/>
            <person name="van der Linden C.G."/>
            <person name="van Loo E.N."/>
            <person name="Jellen E.N."/>
            <person name="Maughan P.J."/>
            <person name="Tester M."/>
        </authorList>
    </citation>
    <scope>NUCLEOTIDE SEQUENCE [LARGE SCALE GENOMIC DNA]</scope>
    <source>
        <strain evidence="3">cv. PI 614886</strain>
    </source>
</reference>
<evidence type="ECO:0000313" key="4">
    <source>
        <dbReference type="Proteomes" id="UP000596660"/>
    </source>
</evidence>
<proteinExistence type="predicted"/>
<evidence type="ECO:0000259" key="2">
    <source>
        <dbReference type="PROSITE" id="PS50076"/>
    </source>
</evidence>
<dbReference type="Proteomes" id="UP000596660">
    <property type="component" value="Unplaced"/>
</dbReference>
<feature type="domain" description="J" evidence="2">
    <location>
        <begin position="201"/>
        <end position="262"/>
    </location>
</feature>
<feature type="region of interest" description="Disordered" evidence="1">
    <location>
        <begin position="82"/>
        <end position="125"/>
    </location>
</feature>
<reference evidence="3" key="2">
    <citation type="submission" date="2021-03" db="UniProtKB">
        <authorList>
            <consortium name="EnsemblPlants"/>
        </authorList>
    </citation>
    <scope>IDENTIFICATION</scope>
</reference>
<dbReference type="SMR" id="A0A803LM53"/>
<organism evidence="3 4">
    <name type="scientific">Chenopodium quinoa</name>
    <name type="common">Quinoa</name>
    <dbReference type="NCBI Taxonomy" id="63459"/>
    <lineage>
        <taxon>Eukaryota</taxon>
        <taxon>Viridiplantae</taxon>
        <taxon>Streptophyta</taxon>
        <taxon>Embryophyta</taxon>
        <taxon>Tracheophyta</taxon>
        <taxon>Spermatophyta</taxon>
        <taxon>Magnoliopsida</taxon>
        <taxon>eudicotyledons</taxon>
        <taxon>Gunneridae</taxon>
        <taxon>Pentapetalae</taxon>
        <taxon>Caryophyllales</taxon>
        <taxon>Chenopodiaceae</taxon>
        <taxon>Chenopodioideae</taxon>
        <taxon>Atripliceae</taxon>
        <taxon>Chenopodium</taxon>
    </lineage>
</organism>
<dbReference type="PROSITE" id="PS50076">
    <property type="entry name" value="DNAJ_2"/>
    <property type="match status" value="1"/>
</dbReference>
<dbReference type="PANTHER" id="PTHR45376">
    <property type="entry name" value="CHAPERONE DNAJ-DOMAIN SUPERFAMILY PROTEIN-RELATED"/>
    <property type="match status" value="1"/>
</dbReference>
<keyword evidence="4" id="KW-1185">Reference proteome</keyword>
<dbReference type="OMA" id="YAKKETK"/>
<dbReference type="GeneID" id="110689233"/>
<gene>
    <name evidence="3" type="primary">LOC110689233</name>
</gene>
<dbReference type="EnsemblPlants" id="AUR62015364-RA">
    <property type="protein sequence ID" value="AUR62015364-RA:cds"/>
    <property type="gene ID" value="AUR62015364"/>
</dbReference>
<dbReference type="CDD" id="cd06257">
    <property type="entry name" value="DnaJ"/>
    <property type="match status" value="1"/>
</dbReference>
<protein>
    <recommendedName>
        <fullName evidence="2">J domain-containing protein</fullName>
    </recommendedName>
</protein>
<dbReference type="SUPFAM" id="SSF46565">
    <property type="entry name" value="Chaperone J-domain"/>
    <property type="match status" value="1"/>
</dbReference>
<dbReference type="AlphaFoldDB" id="A0A803LM53"/>
<evidence type="ECO:0000313" key="3">
    <source>
        <dbReference type="EnsemblPlants" id="AUR62015364-RA:cds"/>
    </source>
</evidence>
<dbReference type="RefSeq" id="XP_021721656.1">
    <property type="nucleotide sequence ID" value="XM_021865964.1"/>
</dbReference>
<dbReference type="PANTHER" id="PTHR45376:SF1">
    <property type="entry name" value="CHAPERONE DNAJ-DOMAIN SUPERFAMILY PROTEIN-RELATED"/>
    <property type="match status" value="1"/>
</dbReference>
<dbReference type="InterPro" id="IPR036869">
    <property type="entry name" value="J_dom_sf"/>
</dbReference>
<dbReference type="InterPro" id="IPR001623">
    <property type="entry name" value="DnaJ_domain"/>
</dbReference>
<evidence type="ECO:0000256" key="1">
    <source>
        <dbReference type="SAM" id="MobiDB-lite"/>
    </source>
</evidence>
<accession>A0A803LM53</accession>
<dbReference type="RefSeq" id="XP_021721655.1">
    <property type="nucleotide sequence ID" value="XM_021865963.1"/>
</dbReference>
<dbReference type="Pfam" id="PF00226">
    <property type="entry name" value="DnaJ"/>
    <property type="match status" value="1"/>
</dbReference>
<dbReference type="OrthoDB" id="10250354at2759"/>
<dbReference type="SMART" id="SM00271">
    <property type="entry name" value="DnaJ"/>
    <property type="match status" value="1"/>
</dbReference>
<sequence length="264" mass="30576">MNASIKSALKIPQSSFFHIKSAFFHSTTALERGRRNPWTARYKNNNNSYNRRAGYGRNHFKQNLMRNANAYVDHLFESWHSDSDQDDQSAKGPSWFRKPHNGPGRNSSHTQGRQKKGRSKGGYNFCEDDDDVQRLETIFQSAFNDRFFIWSFVNDDYSDRRNSSRYSNSGKTSWKRRQWIEDDDEYEYMSEDDTKSSDLASERIALGLSASGPLKLDDVKIAYRSCALKWHPDRHLGTSKAAAEEKFKLCTSAYQSLCDRLAMN</sequence>
<dbReference type="KEGG" id="cqi:110689233"/>
<dbReference type="Gene3D" id="1.10.287.110">
    <property type="entry name" value="DnaJ domain"/>
    <property type="match status" value="1"/>
</dbReference>